<dbReference type="SUPFAM" id="SSF74650">
    <property type="entry name" value="Galactose mutarotase-like"/>
    <property type="match status" value="1"/>
</dbReference>
<dbReference type="CDD" id="cd09023">
    <property type="entry name" value="Aldose_epim_Ec_c4013"/>
    <property type="match status" value="1"/>
</dbReference>
<dbReference type="InterPro" id="IPR027839">
    <property type="entry name" value="DUF4432"/>
</dbReference>
<sequence>MEQSKYYGHPSQLYGVTEYRLMGGKSDGMHMLHVKNGKGLEFTVSADRCADISELSLDGKNLSYTSVGGVTAPAYYTEGHDGFGFLKSFNCGFLTTCGLHNIGTPNVVDGTPYGLHGTIGNIPAEHVRWEITDEAIILKAEVHDEIIFGSKLALIRTITVSLNENKLEIHDEIKNTGSKEEGIMCLYHMNIGYPLLSESALLAVNSDKVVPRDDRAAEDLDTWSQMIPPVPNFAEQCYYHIFEGNTGCAKVYNPEINKGLQITFDTEVFPQMTQWKMMGERDYVLGLEPTTNTLEGRKTIEEQGKLKTVAPGSSRDIYIQVSFYDNQVDWETGK</sequence>
<reference evidence="1 2" key="1">
    <citation type="submission" date="2021-10" db="EMBL/GenBank/DDBJ databases">
        <title>Collection of gut derived symbiotic bacterial strains cultured from healthy donors.</title>
        <authorList>
            <person name="Lin H."/>
            <person name="Littmann E."/>
            <person name="Kohout C."/>
            <person name="Pamer E.G."/>
        </authorList>
    </citation>
    <scope>NUCLEOTIDE SEQUENCE [LARGE SCALE GENOMIC DNA]</scope>
    <source>
        <strain evidence="1 2">DFI.1.165</strain>
    </source>
</reference>
<dbReference type="Proteomes" id="UP001299546">
    <property type="component" value="Unassembled WGS sequence"/>
</dbReference>
<dbReference type="EMBL" id="JAJCIS010000004">
    <property type="protein sequence ID" value="MCB7387515.1"/>
    <property type="molecule type" value="Genomic_DNA"/>
</dbReference>
<dbReference type="Pfam" id="PF14486">
    <property type="entry name" value="DUF4432"/>
    <property type="match status" value="1"/>
</dbReference>
<comment type="caution">
    <text evidence="1">The sequence shown here is derived from an EMBL/GenBank/DDBJ whole genome shotgun (WGS) entry which is preliminary data.</text>
</comment>
<gene>
    <name evidence="1" type="ORF">LIZ65_09455</name>
</gene>
<proteinExistence type="predicted"/>
<dbReference type="Gene3D" id="2.70.98.10">
    <property type="match status" value="1"/>
</dbReference>
<evidence type="ECO:0000313" key="1">
    <source>
        <dbReference type="EMBL" id="MCB7387515.1"/>
    </source>
</evidence>
<name>A0ABS8DGH5_9FIRM</name>
<protein>
    <submittedName>
        <fullName evidence="1">Aldose 1-epimerase family protein</fullName>
    </submittedName>
</protein>
<dbReference type="RefSeq" id="WP_066737464.1">
    <property type="nucleotide sequence ID" value="NZ_JAJCIQ010000005.1"/>
</dbReference>
<organism evidence="1 2">
    <name type="scientific">Bariatricus massiliensis</name>
    <dbReference type="NCBI Taxonomy" id="1745713"/>
    <lineage>
        <taxon>Bacteria</taxon>
        <taxon>Bacillati</taxon>
        <taxon>Bacillota</taxon>
        <taxon>Clostridia</taxon>
        <taxon>Lachnospirales</taxon>
        <taxon>Lachnospiraceae</taxon>
        <taxon>Bariatricus</taxon>
    </lineage>
</organism>
<accession>A0ABS8DGH5</accession>
<dbReference type="InterPro" id="IPR014718">
    <property type="entry name" value="GH-type_carb-bd"/>
</dbReference>
<evidence type="ECO:0000313" key="2">
    <source>
        <dbReference type="Proteomes" id="UP001299546"/>
    </source>
</evidence>
<dbReference type="InterPro" id="IPR011013">
    <property type="entry name" value="Gal_mutarotase_sf_dom"/>
</dbReference>
<keyword evidence="2" id="KW-1185">Reference proteome</keyword>